<comment type="caution">
    <text evidence="1">The sequence shown here is derived from an EMBL/GenBank/DDBJ whole genome shotgun (WGS) entry which is preliminary data.</text>
</comment>
<protein>
    <submittedName>
        <fullName evidence="1">Putative reverse transcriptase, RNA-dependent DNA polymerase, Gag-polypeptide of LTR copia-type</fullName>
    </submittedName>
</protein>
<evidence type="ECO:0000313" key="1">
    <source>
        <dbReference type="EMBL" id="GEU92208.1"/>
    </source>
</evidence>
<dbReference type="GO" id="GO:0003964">
    <property type="term" value="F:RNA-directed DNA polymerase activity"/>
    <property type="evidence" value="ECO:0007669"/>
    <property type="project" value="UniProtKB-KW"/>
</dbReference>
<dbReference type="EMBL" id="BKCJ010010575">
    <property type="protein sequence ID" value="GEU92208.1"/>
    <property type="molecule type" value="Genomic_DNA"/>
</dbReference>
<sequence length="275" mass="30940">MKFLMGFDDVYQPIRNSLLTREILPEVKDAFVIIAREESHRGISLSFVKSKKPPVSAFVLKSNDNNKNGIILVGTITVVMKLMSLLNEKTCPFVQDTMVGFKKGEVMGTGSEFGGLYVFDKEYNKCVFVNQSFLPFLSGKSPFFLVYGREPKLSLLRSFGCLCYAAIVKGCDKFSGSKKHATFLKSLAKAKYKEMASATCEVMWILKILKDLGLDGLVPIILFCENKFAIQIDDQDNCGIRTEKMRKNGILDKTQQKPHSERNYDIVGPLSLRRS</sequence>
<keyword evidence="1" id="KW-0548">Nucleotidyltransferase</keyword>
<reference evidence="1" key="1">
    <citation type="journal article" date="2019" name="Sci. Rep.">
        <title>Draft genome of Tanacetum cinerariifolium, the natural source of mosquito coil.</title>
        <authorList>
            <person name="Yamashiro T."/>
            <person name="Shiraishi A."/>
            <person name="Satake H."/>
            <person name="Nakayama K."/>
        </authorList>
    </citation>
    <scope>NUCLEOTIDE SEQUENCE</scope>
</reference>
<proteinExistence type="predicted"/>
<dbReference type="AlphaFoldDB" id="A0A6L2P118"/>
<accession>A0A6L2P118</accession>
<keyword evidence="1" id="KW-0808">Transferase</keyword>
<gene>
    <name evidence="1" type="ORF">Tci_064186</name>
</gene>
<organism evidence="1">
    <name type="scientific">Tanacetum cinerariifolium</name>
    <name type="common">Dalmatian daisy</name>
    <name type="synonym">Chrysanthemum cinerariifolium</name>
    <dbReference type="NCBI Taxonomy" id="118510"/>
    <lineage>
        <taxon>Eukaryota</taxon>
        <taxon>Viridiplantae</taxon>
        <taxon>Streptophyta</taxon>
        <taxon>Embryophyta</taxon>
        <taxon>Tracheophyta</taxon>
        <taxon>Spermatophyta</taxon>
        <taxon>Magnoliopsida</taxon>
        <taxon>eudicotyledons</taxon>
        <taxon>Gunneridae</taxon>
        <taxon>Pentapetalae</taxon>
        <taxon>asterids</taxon>
        <taxon>campanulids</taxon>
        <taxon>Asterales</taxon>
        <taxon>Asteraceae</taxon>
        <taxon>Asteroideae</taxon>
        <taxon>Anthemideae</taxon>
        <taxon>Anthemidinae</taxon>
        <taxon>Tanacetum</taxon>
    </lineage>
</organism>
<keyword evidence="1" id="KW-0695">RNA-directed DNA polymerase</keyword>
<name>A0A6L2P118_TANCI</name>